<feature type="compositionally biased region" description="Basic and acidic residues" evidence="1">
    <location>
        <begin position="87"/>
        <end position="106"/>
    </location>
</feature>
<feature type="region of interest" description="Disordered" evidence="1">
    <location>
        <begin position="79"/>
        <end position="106"/>
    </location>
</feature>
<dbReference type="KEGG" id="hazt:108667488"/>
<feature type="region of interest" description="Disordered" evidence="1">
    <location>
        <begin position="1"/>
        <end position="32"/>
    </location>
</feature>
<dbReference type="AlphaFoldDB" id="A0A8B7N841"/>
<sequence>MDTGITEDMGITVDTGTTVNTGTTEDTGTTVDTGDLVEKEDMVDLVDIVDTEGMGKATAGSAMSMDMEVMTKAVSEKDMATTATENQIKKDRVSSHTPAERVTTKDSLRKFQPLLNCLKK</sequence>
<protein>
    <submittedName>
        <fullName evidence="3">Uncharacterized protein LOC108667488</fullName>
    </submittedName>
</protein>
<name>A0A8B7N841_HYAAZ</name>
<proteinExistence type="predicted"/>
<gene>
    <name evidence="3" type="primary">LOC108667488</name>
</gene>
<evidence type="ECO:0000313" key="3">
    <source>
        <dbReference type="RefSeq" id="XP_018010011.1"/>
    </source>
</evidence>
<dbReference type="Proteomes" id="UP000694843">
    <property type="component" value="Unplaced"/>
</dbReference>
<dbReference type="GeneID" id="108667488"/>
<organism evidence="2 3">
    <name type="scientific">Hyalella azteca</name>
    <name type="common">Amphipod</name>
    <dbReference type="NCBI Taxonomy" id="294128"/>
    <lineage>
        <taxon>Eukaryota</taxon>
        <taxon>Metazoa</taxon>
        <taxon>Ecdysozoa</taxon>
        <taxon>Arthropoda</taxon>
        <taxon>Crustacea</taxon>
        <taxon>Multicrustacea</taxon>
        <taxon>Malacostraca</taxon>
        <taxon>Eumalacostraca</taxon>
        <taxon>Peracarida</taxon>
        <taxon>Amphipoda</taxon>
        <taxon>Senticaudata</taxon>
        <taxon>Talitrida</taxon>
        <taxon>Talitroidea</taxon>
        <taxon>Hyalellidae</taxon>
        <taxon>Hyalella</taxon>
    </lineage>
</organism>
<accession>A0A8B7N841</accession>
<keyword evidence="2" id="KW-1185">Reference proteome</keyword>
<dbReference type="RefSeq" id="XP_018010011.1">
    <property type="nucleotide sequence ID" value="XM_018154522.2"/>
</dbReference>
<evidence type="ECO:0000313" key="2">
    <source>
        <dbReference type="Proteomes" id="UP000694843"/>
    </source>
</evidence>
<evidence type="ECO:0000256" key="1">
    <source>
        <dbReference type="SAM" id="MobiDB-lite"/>
    </source>
</evidence>
<reference evidence="3" key="1">
    <citation type="submission" date="2025-08" db="UniProtKB">
        <authorList>
            <consortium name="RefSeq"/>
        </authorList>
    </citation>
    <scope>IDENTIFICATION</scope>
    <source>
        <tissue evidence="3">Whole organism</tissue>
    </source>
</reference>
<feature type="compositionally biased region" description="Low complexity" evidence="1">
    <location>
        <begin position="12"/>
        <end position="32"/>
    </location>
</feature>